<name>A0ACB9FPY6_ARCLA</name>
<accession>A0ACB9FPY6</accession>
<keyword evidence="2" id="KW-1185">Reference proteome</keyword>
<organism evidence="1 2">
    <name type="scientific">Arctium lappa</name>
    <name type="common">Greater burdock</name>
    <name type="synonym">Lappa major</name>
    <dbReference type="NCBI Taxonomy" id="4217"/>
    <lineage>
        <taxon>Eukaryota</taxon>
        <taxon>Viridiplantae</taxon>
        <taxon>Streptophyta</taxon>
        <taxon>Embryophyta</taxon>
        <taxon>Tracheophyta</taxon>
        <taxon>Spermatophyta</taxon>
        <taxon>Magnoliopsida</taxon>
        <taxon>eudicotyledons</taxon>
        <taxon>Gunneridae</taxon>
        <taxon>Pentapetalae</taxon>
        <taxon>asterids</taxon>
        <taxon>campanulids</taxon>
        <taxon>Asterales</taxon>
        <taxon>Asteraceae</taxon>
        <taxon>Carduoideae</taxon>
        <taxon>Cardueae</taxon>
        <taxon>Arctiinae</taxon>
        <taxon>Arctium</taxon>
    </lineage>
</organism>
<protein>
    <submittedName>
        <fullName evidence="1">Uncharacterized protein</fullName>
    </submittedName>
</protein>
<sequence>MTETILNDDKQYLTRKTSIDFETPINNADNVTLAITTSLPFEDKHDNYPTTSSPAPSELSSTPTLPLPHCNKDSTYRKDFWYNLYPMRIRMKPKKPKVRFEIDFGPRACNR</sequence>
<gene>
    <name evidence="1" type="ORF">L6452_04244</name>
</gene>
<proteinExistence type="predicted"/>
<evidence type="ECO:0000313" key="1">
    <source>
        <dbReference type="EMBL" id="KAI3773046.1"/>
    </source>
</evidence>
<evidence type="ECO:0000313" key="2">
    <source>
        <dbReference type="Proteomes" id="UP001055879"/>
    </source>
</evidence>
<dbReference type="Proteomes" id="UP001055879">
    <property type="component" value="Linkage Group LG01"/>
</dbReference>
<reference evidence="2" key="1">
    <citation type="journal article" date="2022" name="Mol. Ecol. Resour.">
        <title>The genomes of chicory, endive, great burdock and yacon provide insights into Asteraceae palaeo-polyploidization history and plant inulin production.</title>
        <authorList>
            <person name="Fan W."/>
            <person name="Wang S."/>
            <person name="Wang H."/>
            <person name="Wang A."/>
            <person name="Jiang F."/>
            <person name="Liu H."/>
            <person name="Zhao H."/>
            <person name="Xu D."/>
            <person name="Zhang Y."/>
        </authorList>
    </citation>
    <scope>NUCLEOTIDE SEQUENCE [LARGE SCALE GENOMIC DNA]</scope>
    <source>
        <strain evidence="2">cv. Niubang</strain>
    </source>
</reference>
<dbReference type="EMBL" id="CM042047">
    <property type="protein sequence ID" value="KAI3773046.1"/>
    <property type="molecule type" value="Genomic_DNA"/>
</dbReference>
<comment type="caution">
    <text evidence="1">The sequence shown here is derived from an EMBL/GenBank/DDBJ whole genome shotgun (WGS) entry which is preliminary data.</text>
</comment>
<reference evidence="1 2" key="2">
    <citation type="journal article" date="2022" name="Mol. Ecol. Resour.">
        <title>The genomes of chicory, endive, great burdock and yacon provide insights into Asteraceae paleo-polyploidization history and plant inulin production.</title>
        <authorList>
            <person name="Fan W."/>
            <person name="Wang S."/>
            <person name="Wang H."/>
            <person name="Wang A."/>
            <person name="Jiang F."/>
            <person name="Liu H."/>
            <person name="Zhao H."/>
            <person name="Xu D."/>
            <person name="Zhang Y."/>
        </authorList>
    </citation>
    <scope>NUCLEOTIDE SEQUENCE [LARGE SCALE GENOMIC DNA]</scope>
    <source>
        <strain evidence="2">cv. Niubang</strain>
    </source>
</reference>